<evidence type="ECO:0000313" key="2">
    <source>
        <dbReference type="Proteomes" id="UP000500970"/>
    </source>
</evidence>
<name>A0A7D4E3V9_9BURK</name>
<dbReference type="AlphaFoldDB" id="A0A7D4E3V9"/>
<reference evidence="1 2" key="1">
    <citation type="submission" date="2020-05" db="EMBL/GenBank/DDBJ databases">
        <title>FDA dAtabase for Regulatory Grade micrObial Sequences (FDA-ARGOS): Supporting development and validation of Infectious Disease Dx tests.</title>
        <authorList>
            <person name="Sproer C."/>
            <person name="Gronow S."/>
            <person name="Severitt S."/>
            <person name="Schroder I."/>
            <person name="Tallon L."/>
            <person name="Sadzewicz L."/>
            <person name="Zhao X."/>
            <person name="Vavikolanu K."/>
            <person name="Mehta A."/>
            <person name="Aluvathingal J."/>
            <person name="Nadendla S."/>
            <person name="Myers T."/>
            <person name="Yan Y."/>
            <person name="Sichtig H."/>
        </authorList>
    </citation>
    <scope>NUCLEOTIDE SEQUENCE [LARGE SCALE GENOMIC DNA]</scope>
    <source>
        <strain evidence="1 2">FDAARGOS_790</strain>
    </source>
</reference>
<protein>
    <submittedName>
        <fullName evidence="1">DNA-3-methyladenine glycosylase</fullName>
    </submittedName>
</protein>
<sequence length="89" mass="10033">MALAAENTLYLGAAMTRDEFVSMMILLPRLEKLGFGDWADVLDSYAEILVRIEGRLSANETAELMGIGADFYRTLARCEDYRRNAVPLR</sequence>
<gene>
    <name evidence="1" type="ORF">FOC84_22390</name>
</gene>
<dbReference type="EMBL" id="CP053985">
    <property type="protein sequence ID" value="QKH37530.1"/>
    <property type="molecule type" value="Genomic_DNA"/>
</dbReference>
<dbReference type="Proteomes" id="UP000500970">
    <property type="component" value="Chromosome"/>
</dbReference>
<organism evidence="1 2">
    <name type="scientific">Achromobacter pestifer</name>
    <dbReference type="NCBI Taxonomy" id="1353889"/>
    <lineage>
        <taxon>Bacteria</taxon>
        <taxon>Pseudomonadati</taxon>
        <taxon>Pseudomonadota</taxon>
        <taxon>Betaproteobacteria</taxon>
        <taxon>Burkholderiales</taxon>
        <taxon>Alcaligenaceae</taxon>
        <taxon>Achromobacter</taxon>
    </lineage>
</organism>
<evidence type="ECO:0000313" key="1">
    <source>
        <dbReference type="EMBL" id="QKH37530.1"/>
    </source>
</evidence>
<proteinExistence type="predicted"/>
<dbReference type="KEGG" id="apes:FOC84_22390"/>
<accession>A0A7D4E3V9</accession>
<keyword evidence="2" id="KW-1185">Reference proteome</keyword>